<dbReference type="AlphaFoldDB" id="A0AAW2KIU7"/>
<sequence length="201" mass="22244">MENRYGLYSQGSSGWTSLRNEEFHEEDVWGVFKGRKDTDSRAMIITSSSSSFVSKRLPTAARMIPKSSSNKNDPAAASQEPKVFQHSAPVNIPDWSKIYGTISRNNTSSSWLDSDSGGDGNGNGNGRSSWESEEEDDDDDEDNDGDVIPPHEWIARKQGRSQISSFSVCEGAGRTLKGRDLSRVRNAVLRKTGFLESKPDY</sequence>
<organism evidence="3">
    <name type="scientific">Sesamum radiatum</name>
    <name type="common">Black benniseed</name>
    <dbReference type="NCBI Taxonomy" id="300843"/>
    <lineage>
        <taxon>Eukaryota</taxon>
        <taxon>Viridiplantae</taxon>
        <taxon>Streptophyta</taxon>
        <taxon>Embryophyta</taxon>
        <taxon>Tracheophyta</taxon>
        <taxon>Spermatophyta</taxon>
        <taxon>Magnoliopsida</taxon>
        <taxon>eudicotyledons</taxon>
        <taxon>Gunneridae</taxon>
        <taxon>Pentapetalae</taxon>
        <taxon>asterids</taxon>
        <taxon>lamiids</taxon>
        <taxon>Lamiales</taxon>
        <taxon>Pedaliaceae</taxon>
        <taxon>Sesamum</taxon>
    </lineage>
</organism>
<feature type="region of interest" description="Disordered" evidence="2">
    <location>
        <begin position="55"/>
        <end position="89"/>
    </location>
</feature>
<dbReference type="Pfam" id="PF04520">
    <property type="entry name" value="Senescence_reg"/>
    <property type="match status" value="1"/>
</dbReference>
<evidence type="ECO:0000256" key="1">
    <source>
        <dbReference type="ARBA" id="ARBA00034773"/>
    </source>
</evidence>
<feature type="compositionally biased region" description="Acidic residues" evidence="2">
    <location>
        <begin position="131"/>
        <end position="145"/>
    </location>
</feature>
<accession>A0AAW2KIU7</accession>
<proteinExistence type="inferred from homology"/>
<feature type="region of interest" description="Disordered" evidence="2">
    <location>
        <begin position="106"/>
        <end position="169"/>
    </location>
</feature>
<gene>
    <name evidence="3" type="ORF">Sradi_6053000</name>
</gene>
<dbReference type="EMBL" id="JACGWJ010000028">
    <property type="protein sequence ID" value="KAL0306357.1"/>
    <property type="molecule type" value="Genomic_DNA"/>
</dbReference>
<comment type="caution">
    <text evidence="3">The sequence shown here is derived from an EMBL/GenBank/DDBJ whole genome shotgun (WGS) entry which is preliminary data.</text>
</comment>
<dbReference type="PANTHER" id="PTHR33083">
    <property type="entry name" value="EXPRESSED PROTEIN"/>
    <property type="match status" value="1"/>
</dbReference>
<reference evidence="3" key="1">
    <citation type="submission" date="2020-06" db="EMBL/GenBank/DDBJ databases">
        <authorList>
            <person name="Li T."/>
            <person name="Hu X."/>
            <person name="Zhang T."/>
            <person name="Song X."/>
            <person name="Zhang H."/>
            <person name="Dai N."/>
            <person name="Sheng W."/>
            <person name="Hou X."/>
            <person name="Wei L."/>
        </authorList>
    </citation>
    <scope>NUCLEOTIDE SEQUENCE</scope>
    <source>
        <strain evidence="3">G02</strain>
        <tissue evidence="3">Leaf</tissue>
    </source>
</reference>
<dbReference type="PANTHER" id="PTHR33083:SF103">
    <property type="entry name" value="SENESCENCE REGULATOR"/>
    <property type="match status" value="1"/>
</dbReference>
<reference evidence="3" key="2">
    <citation type="journal article" date="2024" name="Plant">
        <title>Genomic evolution and insights into agronomic trait innovations of Sesamum species.</title>
        <authorList>
            <person name="Miao H."/>
            <person name="Wang L."/>
            <person name="Qu L."/>
            <person name="Liu H."/>
            <person name="Sun Y."/>
            <person name="Le M."/>
            <person name="Wang Q."/>
            <person name="Wei S."/>
            <person name="Zheng Y."/>
            <person name="Lin W."/>
            <person name="Duan Y."/>
            <person name="Cao H."/>
            <person name="Xiong S."/>
            <person name="Wang X."/>
            <person name="Wei L."/>
            <person name="Li C."/>
            <person name="Ma Q."/>
            <person name="Ju M."/>
            <person name="Zhao R."/>
            <person name="Li G."/>
            <person name="Mu C."/>
            <person name="Tian Q."/>
            <person name="Mei H."/>
            <person name="Zhang T."/>
            <person name="Gao T."/>
            <person name="Zhang H."/>
        </authorList>
    </citation>
    <scope>NUCLEOTIDE SEQUENCE</scope>
    <source>
        <strain evidence="3">G02</strain>
    </source>
</reference>
<name>A0AAW2KIU7_SESRA</name>
<evidence type="ECO:0000256" key="2">
    <source>
        <dbReference type="SAM" id="MobiDB-lite"/>
    </source>
</evidence>
<dbReference type="InterPro" id="IPR007608">
    <property type="entry name" value="Senescence_reg_S40"/>
</dbReference>
<protein>
    <recommendedName>
        <fullName evidence="4">Senescence regulator</fullName>
    </recommendedName>
</protein>
<comment type="similarity">
    <text evidence="1">Belongs to the senescence regulator S40 family.</text>
</comment>
<evidence type="ECO:0008006" key="4">
    <source>
        <dbReference type="Google" id="ProtNLM"/>
    </source>
</evidence>
<evidence type="ECO:0000313" key="3">
    <source>
        <dbReference type="EMBL" id="KAL0306357.1"/>
    </source>
</evidence>
<dbReference type="GO" id="GO:0010150">
    <property type="term" value="P:leaf senescence"/>
    <property type="evidence" value="ECO:0007669"/>
    <property type="project" value="UniProtKB-ARBA"/>
</dbReference>